<dbReference type="CDD" id="cd00732">
    <property type="entry name" value="CheW"/>
    <property type="match status" value="1"/>
</dbReference>
<sequence length="168" mass="18796">MAYDVSTQVVSNGRASSDSLHMVGFTVGTEEFCVDILKVQEIIRMVEITLMPNSPDFVEGVINLRGKIIPIIDFRKRMHLPFSDNLNEQNRRIVVVSFGRITVGLVVDKVSHVMKLSPDQISPTPDVIKGFESECLMGVGRSGDRLLILLDLEKMFKEEEFNQLADAA</sequence>
<dbReference type="SUPFAM" id="SSF50341">
    <property type="entry name" value="CheW-like"/>
    <property type="match status" value="1"/>
</dbReference>
<dbReference type="InterPro" id="IPR036061">
    <property type="entry name" value="CheW-like_dom_sf"/>
</dbReference>
<dbReference type="GO" id="GO:0005829">
    <property type="term" value="C:cytosol"/>
    <property type="evidence" value="ECO:0007669"/>
    <property type="project" value="TreeGrafter"/>
</dbReference>
<comment type="caution">
    <text evidence="2">The sequence shown here is derived from an EMBL/GenBank/DDBJ whole genome shotgun (WGS) entry which is preliminary data.</text>
</comment>
<dbReference type="RefSeq" id="WP_214169686.1">
    <property type="nucleotide sequence ID" value="NZ_JAHCVJ010000001.1"/>
</dbReference>
<dbReference type="Pfam" id="PF01584">
    <property type="entry name" value="CheW"/>
    <property type="match status" value="1"/>
</dbReference>
<proteinExistence type="predicted"/>
<evidence type="ECO:0000313" key="3">
    <source>
        <dbReference type="Proteomes" id="UP000811899"/>
    </source>
</evidence>
<dbReference type="PANTHER" id="PTHR22617:SF23">
    <property type="entry name" value="CHEMOTAXIS PROTEIN CHEW"/>
    <property type="match status" value="1"/>
</dbReference>
<organism evidence="2 3">
    <name type="scientific">Geoanaerobacter pelophilus</name>
    <dbReference type="NCBI Taxonomy" id="60036"/>
    <lineage>
        <taxon>Bacteria</taxon>
        <taxon>Pseudomonadati</taxon>
        <taxon>Thermodesulfobacteriota</taxon>
        <taxon>Desulfuromonadia</taxon>
        <taxon>Geobacterales</taxon>
        <taxon>Geobacteraceae</taxon>
        <taxon>Geoanaerobacter</taxon>
    </lineage>
</organism>
<dbReference type="AlphaFoldDB" id="A0AAW4KX48"/>
<dbReference type="Gene3D" id="2.30.30.40">
    <property type="entry name" value="SH3 Domains"/>
    <property type="match status" value="1"/>
</dbReference>
<dbReference type="InterPro" id="IPR002545">
    <property type="entry name" value="CheW-lke_dom"/>
</dbReference>
<keyword evidence="3" id="KW-1185">Reference proteome</keyword>
<dbReference type="PANTHER" id="PTHR22617">
    <property type="entry name" value="CHEMOTAXIS SENSOR HISTIDINE KINASE-RELATED"/>
    <property type="match status" value="1"/>
</dbReference>
<feature type="domain" description="CheW-like" evidence="1">
    <location>
        <begin position="19"/>
        <end position="161"/>
    </location>
</feature>
<dbReference type="GO" id="GO:0007165">
    <property type="term" value="P:signal transduction"/>
    <property type="evidence" value="ECO:0007669"/>
    <property type="project" value="InterPro"/>
</dbReference>
<name>A0AAW4KX48_9BACT</name>
<dbReference type="GO" id="GO:0006935">
    <property type="term" value="P:chemotaxis"/>
    <property type="evidence" value="ECO:0007669"/>
    <property type="project" value="InterPro"/>
</dbReference>
<evidence type="ECO:0000313" key="2">
    <source>
        <dbReference type="EMBL" id="MBT0662894.1"/>
    </source>
</evidence>
<dbReference type="InterPro" id="IPR039315">
    <property type="entry name" value="CheW"/>
</dbReference>
<dbReference type="EMBL" id="JAHCVJ010000001">
    <property type="protein sequence ID" value="MBT0662894.1"/>
    <property type="molecule type" value="Genomic_DNA"/>
</dbReference>
<dbReference type="PROSITE" id="PS50851">
    <property type="entry name" value="CHEW"/>
    <property type="match status" value="1"/>
</dbReference>
<gene>
    <name evidence="2" type="ORF">KI809_01170</name>
</gene>
<evidence type="ECO:0000259" key="1">
    <source>
        <dbReference type="PROSITE" id="PS50851"/>
    </source>
</evidence>
<dbReference type="Gene3D" id="2.40.50.180">
    <property type="entry name" value="CheA-289, Domain 4"/>
    <property type="match status" value="1"/>
</dbReference>
<protein>
    <submittedName>
        <fullName evidence="2">Chemotaxis protein CheW</fullName>
    </submittedName>
</protein>
<accession>A0AAW4KX48</accession>
<dbReference type="Proteomes" id="UP000811899">
    <property type="component" value="Unassembled WGS sequence"/>
</dbReference>
<dbReference type="SMART" id="SM00260">
    <property type="entry name" value="CheW"/>
    <property type="match status" value="1"/>
</dbReference>
<reference evidence="2 3" key="1">
    <citation type="submission" date="2021-05" db="EMBL/GenBank/DDBJ databases">
        <title>The draft genome of Geobacter pelophilus DSM 12255.</title>
        <authorList>
            <person name="Xu Z."/>
            <person name="Masuda Y."/>
            <person name="Itoh H."/>
            <person name="Senoo K."/>
        </authorList>
    </citation>
    <scope>NUCLEOTIDE SEQUENCE [LARGE SCALE GENOMIC DNA]</scope>
    <source>
        <strain evidence="2 3">DSM 12255</strain>
    </source>
</reference>